<evidence type="ECO:0000256" key="17">
    <source>
        <dbReference type="ARBA" id="ARBA00023004"/>
    </source>
</evidence>
<evidence type="ECO:0000256" key="16">
    <source>
        <dbReference type="ARBA" id="ARBA00022840"/>
    </source>
</evidence>
<dbReference type="GO" id="GO:0005524">
    <property type="term" value="F:ATP binding"/>
    <property type="evidence" value="ECO:0007669"/>
    <property type="project" value="UniProtKB-KW"/>
</dbReference>
<evidence type="ECO:0000256" key="24">
    <source>
        <dbReference type="ARBA" id="ARBA00023268"/>
    </source>
</evidence>
<dbReference type="EC" id="3.6.4.12" evidence="5"/>
<dbReference type="InterPro" id="IPR047332">
    <property type="entry name" value="RUN_RUFY2"/>
</dbReference>
<keyword evidence="17" id="KW-0408">Iron</keyword>
<dbReference type="InterPro" id="IPR041677">
    <property type="entry name" value="DNA2/NAM7_AAA_11"/>
</dbReference>
<dbReference type="Pfam" id="PF08696">
    <property type="entry name" value="Dna2"/>
    <property type="match status" value="1"/>
</dbReference>
<keyword evidence="10" id="KW-0479">Metal-binding</keyword>
<evidence type="ECO:0000256" key="8">
    <source>
        <dbReference type="ARBA" id="ARBA00022705"/>
    </source>
</evidence>
<keyword evidence="23" id="KW-0539">Nucleus</keyword>
<evidence type="ECO:0000313" key="29">
    <source>
        <dbReference type="Ensembl" id="ENSAOWP00000023920.1"/>
    </source>
</evidence>
<keyword evidence="12" id="KW-0255">Endonuclease</keyword>
<evidence type="ECO:0000256" key="25">
    <source>
        <dbReference type="ARBA" id="ARBA00032548"/>
    </source>
</evidence>
<evidence type="ECO:0000256" key="6">
    <source>
        <dbReference type="ARBA" id="ARBA00021516"/>
    </source>
</evidence>
<dbReference type="InterPro" id="IPR027417">
    <property type="entry name" value="P-loop_NTPase"/>
</dbReference>
<dbReference type="Pfam" id="PF02759">
    <property type="entry name" value="RUN"/>
    <property type="match status" value="1"/>
</dbReference>
<evidence type="ECO:0000256" key="12">
    <source>
        <dbReference type="ARBA" id="ARBA00022759"/>
    </source>
</evidence>
<dbReference type="Gene3D" id="1.20.5.170">
    <property type="match status" value="1"/>
</dbReference>
<dbReference type="CDD" id="cd18041">
    <property type="entry name" value="DEXXQc_DNA2"/>
    <property type="match status" value="1"/>
</dbReference>
<evidence type="ECO:0000256" key="15">
    <source>
        <dbReference type="ARBA" id="ARBA00022806"/>
    </source>
</evidence>
<dbReference type="InterPro" id="IPR047187">
    <property type="entry name" value="SF1_C_Upf1"/>
</dbReference>
<organism evidence="29 30">
    <name type="scientific">Apteryx owenii</name>
    <name type="common">Little spotted kiwi</name>
    <dbReference type="NCBI Taxonomy" id="8824"/>
    <lineage>
        <taxon>Eukaryota</taxon>
        <taxon>Metazoa</taxon>
        <taxon>Chordata</taxon>
        <taxon>Craniata</taxon>
        <taxon>Vertebrata</taxon>
        <taxon>Euteleostomi</taxon>
        <taxon>Archelosauria</taxon>
        <taxon>Archosauria</taxon>
        <taxon>Dinosauria</taxon>
        <taxon>Saurischia</taxon>
        <taxon>Theropoda</taxon>
        <taxon>Coelurosauria</taxon>
        <taxon>Aves</taxon>
        <taxon>Palaeognathae</taxon>
        <taxon>Apterygiformes</taxon>
        <taxon>Apterygidae</taxon>
        <taxon>Apteryx</taxon>
    </lineage>
</organism>
<dbReference type="GO" id="GO:0004519">
    <property type="term" value="F:endonuclease activity"/>
    <property type="evidence" value="ECO:0007669"/>
    <property type="project" value="UniProtKB-KW"/>
</dbReference>
<feature type="domain" description="RUN" evidence="28">
    <location>
        <begin position="1061"/>
        <end position="1193"/>
    </location>
</feature>
<comment type="subcellular location">
    <subcellularLocation>
        <location evidence="3">Mitochondrion</location>
    </subcellularLocation>
    <subcellularLocation>
        <location evidence="2">Nucleus</location>
    </subcellularLocation>
</comment>
<evidence type="ECO:0000256" key="7">
    <source>
        <dbReference type="ARBA" id="ARBA00022485"/>
    </source>
</evidence>
<keyword evidence="9" id="KW-0540">Nuclease</keyword>
<dbReference type="CDD" id="cd18808">
    <property type="entry name" value="SF1_C_Upf1"/>
    <property type="match status" value="1"/>
</dbReference>
<dbReference type="CDD" id="cd17695">
    <property type="entry name" value="RUN_RUFY2"/>
    <property type="match status" value="1"/>
</dbReference>
<dbReference type="InterPro" id="IPR048459">
    <property type="entry name" value="DNA2_Rift"/>
</dbReference>
<dbReference type="GO" id="GO:0006281">
    <property type="term" value="P:DNA repair"/>
    <property type="evidence" value="ECO:0007669"/>
    <property type="project" value="UniProtKB-KW"/>
</dbReference>
<dbReference type="Gene3D" id="1.20.58.900">
    <property type="match status" value="1"/>
</dbReference>
<feature type="coiled-coil region" evidence="27">
    <location>
        <begin position="1315"/>
        <end position="1429"/>
    </location>
</feature>
<dbReference type="SMART" id="SM00593">
    <property type="entry name" value="RUN"/>
    <property type="match status" value="1"/>
</dbReference>
<dbReference type="GO" id="GO:0005739">
    <property type="term" value="C:mitochondrion"/>
    <property type="evidence" value="ECO:0007669"/>
    <property type="project" value="UniProtKB-SubCell"/>
</dbReference>
<dbReference type="Pfam" id="PF21123">
    <property type="entry name" value="Dna2_Rift"/>
    <property type="match status" value="1"/>
</dbReference>
<dbReference type="FunFam" id="3.40.50.300:FF:000721">
    <property type="entry name" value="DNA replication ATP-dependent helicase/nuclease DNA2"/>
    <property type="match status" value="1"/>
</dbReference>
<dbReference type="SUPFAM" id="SSF140741">
    <property type="entry name" value="RUN domain-like"/>
    <property type="match status" value="1"/>
</dbReference>
<dbReference type="GO" id="GO:0046872">
    <property type="term" value="F:metal ion binding"/>
    <property type="evidence" value="ECO:0007669"/>
    <property type="project" value="UniProtKB-KW"/>
</dbReference>
<keyword evidence="24" id="KW-0511">Multifunctional enzyme</keyword>
<evidence type="ECO:0000256" key="4">
    <source>
        <dbReference type="ARBA" id="ARBA00007913"/>
    </source>
</evidence>
<evidence type="ECO:0000256" key="3">
    <source>
        <dbReference type="ARBA" id="ARBA00004173"/>
    </source>
</evidence>
<dbReference type="GO" id="GO:0017116">
    <property type="term" value="F:single-stranded DNA helicase activity"/>
    <property type="evidence" value="ECO:0007669"/>
    <property type="project" value="InterPro"/>
</dbReference>
<dbReference type="GO" id="GO:0006260">
    <property type="term" value="P:DNA replication"/>
    <property type="evidence" value="ECO:0007669"/>
    <property type="project" value="UniProtKB-KW"/>
</dbReference>
<dbReference type="FunFam" id="2.40.30.270:FF:000002">
    <property type="entry name" value="DNA replication ATP-dependent helicase/nuclease DNA2"/>
    <property type="match status" value="1"/>
</dbReference>
<keyword evidence="22" id="KW-0234">DNA repair</keyword>
<evidence type="ECO:0000259" key="28">
    <source>
        <dbReference type="PROSITE" id="PS50826"/>
    </source>
</evidence>
<dbReference type="PROSITE" id="PS50826">
    <property type="entry name" value="RUN"/>
    <property type="match status" value="1"/>
</dbReference>
<evidence type="ECO:0000256" key="5">
    <source>
        <dbReference type="ARBA" id="ARBA00012551"/>
    </source>
</evidence>
<name>A0A8B9QAT7_APTOW</name>
<protein>
    <recommendedName>
        <fullName evidence="6">DNA replication ATP-dependent helicase/nuclease DNA2</fullName>
        <ecNumber evidence="5">3.6.4.12</ecNumber>
    </recommendedName>
    <alternativeName>
        <fullName evidence="25">DNA replication ATP-dependent helicase-like homolog</fullName>
    </alternativeName>
</protein>
<reference evidence="29" key="1">
    <citation type="submission" date="2025-08" db="UniProtKB">
        <authorList>
            <consortium name="Ensembl"/>
        </authorList>
    </citation>
    <scope>IDENTIFICATION</scope>
</reference>
<keyword evidence="30" id="KW-1185">Reference proteome</keyword>
<evidence type="ECO:0000256" key="23">
    <source>
        <dbReference type="ARBA" id="ARBA00023242"/>
    </source>
</evidence>
<evidence type="ECO:0000256" key="11">
    <source>
        <dbReference type="ARBA" id="ARBA00022741"/>
    </source>
</evidence>
<keyword evidence="7" id="KW-0004">4Fe-4S</keyword>
<keyword evidence="18" id="KW-0411">Iron-sulfur</keyword>
<dbReference type="SUPFAM" id="SSF52540">
    <property type="entry name" value="P-loop containing nucleoside triphosphate hydrolases"/>
    <property type="match status" value="1"/>
</dbReference>
<keyword evidence="15" id="KW-0347">Helicase</keyword>
<comment type="catalytic activity">
    <reaction evidence="26">
        <text>ATP + H2O = ADP + phosphate + H(+)</text>
        <dbReference type="Rhea" id="RHEA:13065"/>
        <dbReference type="ChEBI" id="CHEBI:15377"/>
        <dbReference type="ChEBI" id="CHEBI:15378"/>
        <dbReference type="ChEBI" id="CHEBI:30616"/>
        <dbReference type="ChEBI" id="CHEBI:43474"/>
        <dbReference type="ChEBI" id="CHEBI:456216"/>
        <dbReference type="EC" id="3.6.4.12"/>
    </reaction>
</comment>
<keyword evidence="14" id="KW-0378">Hydrolase</keyword>
<dbReference type="InterPro" id="IPR004012">
    <property type="entry name" value="Run_dom"/>
</dbReference>
<dbReference type="Pfam" id="PF13087">
    <property type="entry name" value="AAA_12"/>
    <property type="match status" value="1"/>
</dbReference>
<dbReference type="GO" id="GO:0005634">
    <property type="term" value="C:nucleus"/>
    <property type="evidence" value="ECO:0007669"/>
    <property type="project" value="UniProtKB-SubCell"/>
</dbReference>
<feature type="coiled-coil region" evidence="27">
    <location>
        <begin position="1237"/>
        <end position="1285"/>
    </location>
</feature>
<dbReference type="InterPro" id="IPR026851">
    <property type="entry name" value="Dna2/JHS1_DEXXQ-box"/>
</dbReference>
<dbReference type="FunFam" id="1.20.58.900:FF:000001">
    <property type="entry name" value="RUN and FYVE domain containing 2"/>
    <property type="match status" value="1"/>
</dbReference>
<evidence type="ECO:0000256" key="2">
    <source>
        <dbReference type="ARBA" id="ARBA00004123"/>
    </source>
</evidence>
<evidence type="ECO:0000313" key="30">
    <source>
        <dbReference type="Proteomes" id="UP000694424"/>
    </source>
</evidence>
<dbReference type="GO" id="GO:0051539">
    <property type="term" value="F:4 iron, 4 sulfur cluster binding"/>
    <property type="evidence" value="ECO:0007669"/>
    <property type="project" value="UniProtKB-KW"/>
</dbReference>
<keyword evidence="13" id="KW-0227">DNA damage</keyword>
<evidence type="ECO:0000256" key="21">
    <source>
        <dbReference type="ARBA" id="ARBA00023128"/>
    </source>
</evidence>
<dbReference type="Proteomes" id="UP000694424">
    <property type="component" value="Unplaced"/>
</dbReference>
<dbReference type="CDD" id="cd22318">
    <property type="entry name" value="DNA2_N-like"/>
    <property type="match status" value="1"/>
</dbReference>
<dbReference type="GO" id="GO:0003677">
    <property type="term" value="F:DNA binding"/>
    <property type="evidence" value="ECO:0007669"/>
    <property type="project" value="UniProtKB-KW"/>
</dbReference>
<comment type="cofactor">
    <cofactor evidence="1">
        <name>[4Fe-4S] cluster</name>
        <dbReference type="ChEBI" id="CHEBI:49883"/>
    </cofactor>
</comment>
<accession>A0A8B9QAT7</accession>
<dbReference type="InterPro" id="IPR041679">
    <property type="entry name" value="DNA2/NAM7-like_C"/>
</dbReference>
<evidence type="ECO:0000256" key="10">
    <source>
        <dbReference type="ARBA" id="ARBA00022723"/>
    </source>
</evidence>
<dbReference type="Pfam" id="PF13086">
    <property type="entry name" value="AAA_11"/>
    <property type="match status" value="2"/>
</dbReference>
<dbReference type="Gene3D" id="3.40.50.300">
    <property type="entry name" value="P-loop containing nucleotide triphosphate hydrolases"/>
    <property type="match status" value="3"/>
</dbReference>
<dbReference type="GO" id="GO:0016787">
    <property type="term" value="F:hydrolase activity"/>
    <property type="evidence" value="ECO:0007669"/>
    <property type="project" value="UniProtKB-KW"/>
</dbReference>
<keyword evidence="16" id="KW-0067">ATP-binding</keyword>
<dbReference type="InterPro" id="IPR047335">
    <property type="entry name" value="RUFY1-3"/>
</dbReference>
<evidence type="ECO:0000256" key="9">
    <source>
        <dbReference type="ARBA" id="ARBA00022722"/>
    </source>
</evidence>
<dbReference type="InterPro" id="IPR014808">
    <property type="entry name" value="DNA_replication_fac_Dna2_N"/>
</dbReference>
<comment type="similarity">
    <text evidence="4">Belongs to the DNA2/NAM7 helicase family.</text>
</comment>
<dbReference type="PANTHER" id="PTHR45956:SF3">
    <property type="entry name" value="RUN AND FYVE DOMAIN-CONTAINING PROTEIN 2"/>
    <property type="match status" value="1"/>
</dbReference>
<keyword evidence="21" id="KW-0496">Mitochondrion</keyword>
<dbReference type="FunFam" id="3.40.50.300:FF:001889">
    <property type="entry name" value="DNA replication helicase/nuclease 2"/>
    <property type="match status" value="1"/>
</dbReference>
<keyword evidence="20" id="KW-0238">DNA-binding</keyword>
<reference evidence="29" key="2">
    <citation type="submission" date="2025-09" db="UniProtKB">
        <authorList>
            <consortium name="Ensembl"/>
        </authorList>
    </citation>
    <scope>IDENTIFICATION</scope>
</reference>
<dbReference type="Ensembl" id="ENSAOWT00000027087.1">
    <property type="protein sequence ID" value="ENSAOWP00000023920.1"/>
    <property type="gene ID" value="ENSAOWG00000016154.1"/>
</dbReference>
<keyword evidence="8" id="KW-0235">DNA replication</keyword>
<dbReference type="PANTHER" id="PTHR45956">
    <property type="entry name" value="RUN AND FYVE DOMAIN-CONTAINING PROTEIN 2-LIKE PROTEIN"/>
    <property type="match status" value="1"/>
</dbReference>
<evidence type="ECO:0000256" key="18">
    <source>
        <dbReference type="ARBA" id="ARBA00023014"/>
    </source>
</evidence>
<keyword evidence="19 27" id="KW-0175">Coiled coil</keyword>
<evidence type="ECO:0000256" key="26">
    <source>
        <dbReference type="ARBA" id="ARBA00047995"/>
    </source>
</evidence>
<evidence type="ECO:0000256" key="19">
    <source>
        <dbReference type="ARBA" id="ARBA00023054"/>
    </source>
</evidence>
<evidence type="ECO:0000256" key="22">
    <source>
        <dbReference type="ARBA" id="ARBA00023204"/>
    </source>
</evidence>
<keyword evidence="11" id="KW-0547">Nucleotide-binding</keyword>
<evidence type="ECO:0000256" key="27">
    <source>
        <dbReference type="SAM" id="Coils"/>
    </source>
</evidence>
<sequence length="1461" mass="165460">MAESFQRTVTDFSDAILKSGLNNRYRVLEVSVVQRNGMGPEKHLTITASQSLEDTELCILRNGWDSVPVVPGDIIHLEGECSSGTWIINEQSGYLILYPDLLLSGTTISSSIRCMRRAVLSEKFRRSESGSHQMLVGTILHEIFQQAVTNSLTHEKVEELANKTVYGQKYLKEMYVFGFFRYLLNLKQKEIMQEVEEYLPSFLKWAEDFMHNPANQNKMQLKLSSDGKIEDFSSKIEIVDILDIEETIWSPRFGLKGKIDVTAGVKIHCQSGVQSRIMPLELKSGKESNSIEHRSQVILYTLLNLERRVDPGAGFLLYLKTGTMYPVSGTRMDRRELIKLRNQVAFYLMHSTCKSAVGRKQAQLAALPPVIDDSQACKYCSQIHNCFLYSRAVEQKMASVSLPPVMVPIIEKETQHLKPSHLEYFSLWYLMLTLELQSGESKKASKNIWMIPSLEREKAGDCVGNMIRIGQVQEIYEGQYLHSFQRKNGAMPITNLLAGDRVVVSGEENGLLGLAAGYVREVTVTSVSCFLSRNLSKLPKNTVFRLDHEEGDFGISVPLENLSKLMEDSPVSEKLRNLIIDFHKPQFIQHLSSVLPPEAKETVANILKGLNKPQKQAMKQVLLSKDYTLIVGMPGTGKTTTICALVRILSACGFSVLLTSFTHTAVDNILLKLAKFKVGFLRLGRAQKVHPDIRKFTEEEICRSKSIKSVTDLEELYNSQPVVATSCMGVNHPIFVRKQFDFCIVDEASQISQPICLGPLFSSKRFVLVGDHQQLPPLVQNAEARDLGMSESLFKRLEQNQNAVVQLTVQYRMNSKIMSLSNTLVYEGKLECGSEKVSKATVNLPNLKQLKLVLADFSKTWLKEVLEPDTPVCFLNTEKVPAPEHAEKGGVSNVTEAKIVLFLMSLFIKAGCKPSDIGIISPYRHQLKTITDLMATLKENRVEVNTVDKYQGRDKSIIIVSFVRNSNDENLGALLKDWRRLNVAITRAKHKLIMVGCVPSLCRYPPLEKLLCHLQSEAMIFNLPAAVKDPTAVERANLLNMAKLSIKGLIESALSFGRTLDSDYPPLQQFFVVMEHCLKHGLKVRKSFLSYNKTIWGPLELVEKLYPEAEEIAASVRDLPGLKTPLGRARAWLRLALMQKKMADYLRCLIIQRDLLSEFYEYHALMMEEEGAVIVGLLVGLNVIDANLCVKGEDLDSQVGVIDFSMYLKSDDDIGGKERNVQIAAILDQKNYVEELNRQLNSTVNSLHARVDSLEKSNTKLIEELAIAKNNIIKLQEENHQLRSENTLILMKTQHHLEVTKVDVEAELQTYKHSRQGLDEMYNEARRQLREESQLRQDMENELMVQVSMKHEIELAMKLLEKDIHEKQDTLIGLRQQLDEVKAINMEMYQKLQVTEDAMKEKNEIISRLEDKTNQINATMKQLEQSDKDLLTQTRTIAMSFIKCASNEAQHQYKLVKDISF</sequence>
<dbReference type="InterPro" id="IPR037213">
    <property type="entry name" value="Run_dom_sf"/>
</dbReference>
<evidence type="ECO:0000256" key="1">
    <source>
        <dbReference type="ARBA" id="ARBA00001966"/>
    </source>
</evidence>
<evidence type="ECO:0000256" key="13">
    <source>
        <dbReference type="ARBA" id="ARBA00022763"/>
    </source>
</evidence>
<proteinExistence type="inferred from homology"/>
<evidence type="ECO:0000256" key="20">
    <source>
        <dbReference type="ARBA" id="ARBA00023125"/>
    </source>
</evidence>
<evidence type="ECO:0000256" key="14">
    <source>
        <dbReference type="ARBA" id="ARBA00022801"/>
    </source>
</evidence>